<protein>
    <submittedName>
        <fullName evidence="2">Uncharacterized protein</fullName>
    </submittedName>
</protein>
<comment type="caution">
    <text evidence="2">The sequence shown here is derived from an EMBL/GenBank/DDBJ whole genome shotgun (WGS) entry which is preliminary data.</text>
</comment>
<dbReference type="Proteomes" id="UP001295423">
    <property type="component" value="Unassembled WGS sequence"/>
</dbReference>
<organism evidence="2 3">
    <name type="scientific">Cylindrotheca closterium</name>
    <dbReference type="NCBI Taxonomy" id="2856"/>
    <lineage>
        <taxon>Eukaryota</taxon>
        <taxon>Sar</taxon>
        <taxon>Stramenopiles</taxon>
        <taxon>Ochrophyta</taxon>
        <taxon>Bacillariophyta</taxon>
        <taxon>Bacillariophyceae</taxon>
        <taxon>Bacillariophycidae</taxon>
        <taxon>Bacillariales</taxon>
        <taxon>Bacillariaceae</taxon>
        <taxon>Cylindrotheca</taxon>
    </lineage>
</organism>
<evidence type="ECO:0000313" key="3">
    <source>
        <dbReference type="Proteomes" id="UP001295423"/>
    </source>
</evidence>
<evidence type="ECO:0000313" key="2">
    <source>
        <dbReference type="EMBL" id="CAJ1962913.1"/>
    </source>
</evidence>
<dbReference type="EMBL" id="CAKOGP040002125">
    <property type="protein sequence ID" value="CAJ1962913.1"/>
    <property type="molecule type" value="Genomic_DNA"/>
</dbReference>
<proteinExistence type="predicted"/>
<reference evidence="2" key="1">
    <citation type="submission" date="2023-08" db="EMBL/GenBank/DDBJ databases">
        <authorList>
            <person name="Audoor S."/>
            <person name="Bilcke G."/>
        </authorList>
    </citation>
    <scope>NUCLEOTIDE SEQUENCE</scope>
</reference>
<evidence type="ECO:0000256" key="1">
    <source>
        <dbReference type="SAM" id="MobiDB-lite"/>
    </source>
</evidence>
<gene>
    <name evidence="2" type="ORF">CYCCA115_LOCUS19915</name>
</gene>
<sequence length="128" mass="14333">MMKRKESRISTSSISTVLDFQKLPMIRNESEDRDFSCPIENVHKIISLAQCSPSVVERVVSLGSLSDNFGPLTPRRNTDDDMEEDDESDIETELVNVAPMPTIGPRTPVASREHRPCDPVAKFLLSKC</sequence>
<accession>A0AAD2JLW6</accession>
<keyword evidence="3" id="KW-1185">Reference proteome</keyword>
<dbReference type="AlphaFoldDB" id="A0AAD2JLW6"/>
<feature type="region of interest" description="Disordered" evidence="1">
    <location>
        <begin position="67"/>
        <end position="88"/>
    </location>
</feature>
<name>A0AAD2JLW6_9STRA</name>